<feature type="transmembrane region" description="Helical" evidence="1">
    <location>
        <begin position="147"/>
        <end position="164"/>
    </location>
</feature>
<keyword evidence="1" id="KW-1133">Transmembrane helix</keyword>
<evidence type="ECO:0000313" key="3">
    <source>
        <dbReference type="EMBL" id="GAI56590.1"/>
    </source>
</evidence>
<feature type="non-terminal residue" evidence="3">
    <location>
        <position position="1"/>
    </location>
</feature>
<feature type="transmembrane region" description="Helical" evidence="1">
    <location>
        <begin position="79"/>
        <end position="101"/>
    </location>
</feature>
<dbReference type="Pfam" id="PF25231">
    <property type="entry name" value="DUF7847"/>
    <property type="match status" value="1"/>
</dbReference>
<dbReference type="EMBL" id="BARV01036715">
    <property type="protein sequence ID" value="GAI56590.1"/>
    <property type="molecule type" value="Genomic_DNA"/>
</dbReference>
<keyword evidence="1" id="KW-0812">Transmembrane</keyword>
<evidence type="ECO:0000256" key="1">
    <source>
        <dbReference type="SAM" id="Phobius"/>
    </source>
</evidence>
<protein>
    <recommendedName>
        <fullName evidence="2">DUF7847 domain-containing protein</fullName>
    </recommendedName>
</protein>
<accession>X1R0G2</accession>
<organism evidence="3">
    <name type="scientific">marine sediment metagenome</name>
    <dbReference type="NCBI Taxonomy" id="412755"/>
    <lineage>
        <taxon>unclassified sequences</taxon>
        <taxon>metagenomes</taxon>
        <taxon>ecological metagenomes</taxon>
    </lineage>
</organism>
<feature type="transmembrane region" description="Helical" evidence="1">
    <location>
        <begin position="170"/>
        <end position="188"/>
    </location>
</feature>
<reference evidence="3" key="1">
    <citation type="journal article" date="2014" name="Front. Microbiol.">
        <title>High frequency of phylogenetically diverse reductive dehalogenase-homologous genes in deep subseafloor sedimentary metagenomes.</title>
        <authorList>
            <person name="Kawai M."/>
            <person name="Futagami T."/>
            <person name="Toyoda A."/>
            <person name="Takaki Y."/>
            <person name="Nishi S."/>
            <person name="Hori S."/>
            <person name="Arai W."/>
            <person name="Tsubouchi T."/>
            <person name="Morono Y."/>
            <person name="Uchiyama I."/>
            <person name="Ito T."/>
            <person name="Fujiyama A."/>
            <person name="Inagaki F."/>
            <person name="Takami H."/>
        </authorList>
    </citation>
    <scope>NUCLEOTIDE SEQUENCE</scope>
    <source>
        <strain evidence="3">Expedition CK06-06</strain>
    </source>
</reference>
<keyword evidence="1" id="KW-0472">Membrane</keyword>
<name>X1R0G2_9ZZZZ</name>
<feature type="transmembrane region" description="Helical" evidence="1">
    <location>
        <begin position="107"/>
        <end position="126"/>
    </location>
</feature>
<evidence type="ECO:0000259" key="2">
    <source>
        <dbReference type="Pfam" id="PF25231"/>
    </source>
</evidence>
<dbReference type="InterPro" id="IPR057169">
    <property type="entry name" value="DUF7847"/>
</dbReference>
<feature type="transmembrane region" description="Helical" evidence="1">
    <location>
        <begin position="34"/>
        <end position="59"/>
    </location>
</feature>
<dbReference type="AlphaFoldDB" id="X1R0G2"/>
<comment type="caution">
    <text evidence="3">The sequence shown here is derived from an EMBL/GenBank/DDBJ whole genome shotgun (WGS) entry which is preliminary data.</text>
</comment>
<sequence>IGPEIPEIPEARVQPSLAPTFISTKAEPLLTLPWYLFFPIILATSLISILGTASLISAVKEVPKDWKVRGVLKEGWSKYWPFFWVSLLTGLVIGLGFLLFILPGIIFVIWLAFSVYTVICEDKKGFKALSRSRELVKGHWWATAKRIFALMIITFPLSLGAQSIPYLGQFAYMILFTPFSIIYSYLIYQNLKEIKD</sequence>
<gene>
    <name evidence="3" type="ORF">S06H3_56978</name>
</gene>
<proteinExistence type="predicted"/>
<feature type="domain" description="DUF7847" evidence="2">
    <location>
        <begin position="88"/>
        <end position="164"/>
    </location>
</feature>